<sequence length="139" mass="15690">MLVANRRKPVNAADGTSHCDAASDFRIHSPNVAKGSWHFSASEIMSGWWFLLPLICLKNIHCILSLFFRTRTYLLPVLTICARNQLVSHAKQSITMQSEHGDGKKRVKGVAKAPSDNLYLLRTKTEHRDTSLENDEPYP</sequence>
<keyword evidence="3" id="KW-1185">Reference proteome</keyword>
<dbReference type="AlphaFoldDB" id="A0A1B0AB62"/>
<protein>
    <submittedName>
        <fullName evidence="2">Uncharacterized protein</fullName>
    </submittedName>
</protein>
<reference evidence="3" key="1">
    <citation type="submission" date="2014-03" db="EMBL/GenBank/DDBJ databases">
        <authorList>
            <person name="Aksoy S."/>
            <person name="Warren W."/>
            <person name="Wilson R.K."/>
        </authorList>
    </citation>
    <scope>NUCLEOTIDE SEQUENCE [LARGE SCALE GENOMIC DNA]</scope>
    <source>
        <strain evidence="3">IAEA</strain>
    </source>
</reference>
<organism evidence="2 3">
    <name type="scientific">Glossina pallidipes</name>
    <name type="common">Tsetse fly</name>
    <dbReference type="NCBI Taxonomy" id="7398"/>
    <lineage>
        <taxon>Eukaryota</taxon>
        <taxon>Metazoa</taxon>
        <taxon>Ecdysozoa</taxon>
        <taxon>Arthropoda</taxon>
        <taxon>Hexapoda</taxon>
        <taxon>Insecta</taxon>
        <taxon>Pterygota</taxon>
        <taxon>Neoptera</taxon>
        <taxon>Endopterygota</taxon>
        <taxon>Diptera</taxon>
        <taxon>Brachycera</taxon>
        <taxon>Muscomorpha</taxon>
        <taxon>Hippoboscoidea</taxon>
        <taxon>Glossinidae</taxon>
        <taxon>Glossina</taxon>
    </lineage>
</organism>
<dbReference type="Proteomes" id="UP000092445">
    <property type="component" value="Unassembled WGS sequence"/>
</dbReference>
<feature type="transmembrane region" description="Helical" evidence="1">
    <location>
        <begin position="47"/>
        <end position="68"/>
    </location>
</feature>
<evidence type="ECO:0000256" key="1">
    <source>
        <dbReference type="SAM" id="Phobius"/>
    </source>
</evidence>
<accession>A0A1B0AB62</accession>
<dbReference type="EnsemblMetazoa" id="GPAI039941-RA">
    <property type="protein sequence ID" value="GPAI039941-PA"/>
    <property type="gene ID" value="GPAI039941"/>
</dbReference>
<dbReference type="VEuPathDB" id="VectorBase:GPAI039941"/>
<keyword evidence="1" id="KW-0812">Transmembrane</keyword>
<proteinExistence type="predicted"/>
<keyword evidence="1" id="KW-1133">Transmembrane helix</keyword>
<name>A0A1B0AB62_GLOPL</name>
<keyword evidence="1" id="KW-0472">Membrane</keyword>
<evidence type="ECO:0000313" key="2">
    <source>
        <dbReference type="EnsemblMetazoa" id="GPAI039941-PA"/>
    </source>
</evidence>
<evidence type="ECO:0000313" key="3">
    <source>
        <dbReference type="Proteomes" id="UP000092445"/>
    </source>
</evidence>
<reference evidence="2" key="2">
    <citation type="submission" date="2020-05" db="UniProtKB">
        <authorList>
            <consortium name="EnsemblMetazoa"/>
        </authorList>
    </citation>
    <scope>IDENTIFICATION</scope>
    <source>
        <strain evidence="2">IAEA</strain>
    </source>
</reference>